<reference evidence="2 3" key="2">
    <citation type="journal article" date="2017" name="Nature">
        <title>The Apostasia genome and the evolution of orchids.</title>
        <authorList>
            <person name="Zhang G.Q."/>
            <person name="Liu K.W."/>
            <person name="Li Z."/>
            <person name="Lohaus R."/>
            <person name="Hsiao Y.Y."/>
            <person name="Niu S.C."/>
            <person name="Wang J.Y."/>
            <person name="Lin Y.C."/>
            <person name="Xu Q."/>
            <person name="Chen L.J."/>
            <person name="Yoshida K."/>
            <person name="Fujiwara S."/>
            <person name="Wang Z.W."/>
            <person name="Zhang Y.Q."/>
            <person name="Mitsuda N."/>
            <person name="Wang M."/>
            <person name="Liu G.H."/>
            <person name="Pecoraro L."/>
            <person name="Huang H.X."/>
            <person name="Xiao X.J."/>
            <person name="Lin M."/>
            <person name="Wu X.Y."/>
            <person name="Wu W.L."/>
            <person name="Chen Y.Y."/>
            <person name="Chang S.B."/>
            <person name="Sakamoto S."/>
            <person name="Ohme-Takagi M."/>
            <person name="Yagi M."/>
            <person name="Zeng S.J."/>
            <person name="Shen C.Y."/>
            <person name="Yeh C.M."/>
            <person name="Luo Y.B."/>
            <person name="Tsai W.C."/>
            <person name="Van de Peer Y."/>
            <person name="Liu Z.J."/>
        </authorList>
    </citation>
    <scope>NUCLEOTIDE SEQUENCE [LARGE SCALE GENOMIC DNA]</scope>
    <source>
        <tissue evidence="2">The whole plant</tissue>
    </source>
</reference>
<sequence length="183" mass="20538">MDADGCSVGFDNVVGGYVVWRSLRRNPYRNRSWYAKGRGICDDTSPAQAFQGRTNQQKGNCPVCRKVFDAKDIEHVLEYLAANSYVMEKKGLIEPRKDLIIMPGMFLPESVEPATTSAEEKLEECSDQARNHGLYLNGDVSMKATASKPNNSNRRRKGSFKGKISTESSRKQWVVKPINTSKQ</sequence>
<feature type="region of interest" description="Disordered" evidence="1">
    <location>
        <begin position="136"/>
        <end position="183"/>
    </location>
</feature>
<name>A0A2I0X4R8_9ASPA</name>
<organism evidence="2 3">
    <name type="scientific">Dendrobium catenatum</name>
    <dbReference type="NCBI Taxonomy" id="906689"/>
    <lineage>
        <taxon>Eukaryota</taxon>
        <taxon>Viridiplantae</taxon>
        <taxon>Streptophyta</taxon>
        <taxon>Embryophyta</taxon>
        <taxon>Tracheophyta</taxon>
        <taxon>Spermatophyta</taxon>
        <taxon>Magnoliopsida</taxon>
        <taxon>Liliopsida</taxon>
        <taxon>Asparagales</taxon>
        <taxon>Orchidaceae</taxon>
        <taxon>Epidendroideae</taxon>
        <taxon>Malaxideae</taxon>
        <taxon>Dendrobiinae</taxon>
        <taxon>Dendrobium</taxon>
    </lineage>
</organism>
<dbReference type="EMBL" id="KZ502155">
    <property type="protein sequence ID" value="PKU82906.1"/>
    <property type="molecule type" value="Genomic_DNA"/>
</dbReference>
<dbReference type="STRING" id="906689.A0A2I0X4R8"/>
<evidence type="ECO:0000313" key="3">
    <source>
        <dbReference type="Proteomes" id="UP000233837"/>
    </source>
</evidence>
<dbReference type="AlphaFoldDB" id="A0A2I0X4R8"/>
<proteinExistence type="predicted"/>
<protein>
    <submittedName>
        <fullName evidence="2">E3 ubiquitin-protein ligase RNF25</fullName>
    </submittedName>
</protein>
<keyword evidence="3" id="KW-1185">Reference proteome</keyword>
<dbReference type="Proteomes" id="UP000233837">
    <property type="component" value="Unassembled WGS sequence"/>
</dbReference>
<evidence type="ECO:0000313" key="2">
    <source>
        <dbReference type="EMBL" id="PKU82906.1"/>
    </source>
</evidence>
<evidence type="ECO:0000256" key="1">
    <source>
        <dbReference type="SAM" id="MobiDB-lite"/>
    </source>
</evidence>
<reference evidence="2 3" key="1">
    <citation type="journal article" date="2016" name="Sci. Rep.">
        <title>The Dendrobium catenatum Lindl. genome sequence provides insights into polysaccharide synthase, floral development and adaptive evolution.</title>
        <authorList>
            <person name="Zhang G.Q."/>
            <person name="Xu Q."/>
            <person name="Bian C."/>
            <person name="Tsai W.C."/>
            <person name="Yeh C.M."/>
            <person name="Liu K.W."/>
            <person name="Yoshida K."/>
            <person name="Zhang L.S."/>
            <person name="Chang S.B."/>
            <person name="Chen F."/>
            <person name="Shi Y."/>
            <person name="Su Y.Y."/>
            <person name="Zhang Y.Q."/>
            <person name="Chen L.J."/>
            <person name="Yin Y."/>
            <person name="Lin M."/>
            <person name="Huang H."/>
            <person name="Deng H."/>
            <person name="Wang Z.W."/>
            <person name="Zhu S.L."/>
            <person name="Zhao X."/>
            <person name="Deng C."/>
            <person name="Niu S.C."/>
            <person name="Huang J."/>
            <person name="Wang M."/>
            <person name="Liu G.H."/>
            <person name="Yang H.J."/>
            <person name="Xiao X.J."/>
            <person name="Hsiao Y.Y."/>
            <person name="Wu W.L."/>
            <person name="Chen Y.Y."/>
            <person name="Mitsuda N."/>
            <person name="Ohme-Takagi M."/>
            <person name="Luo Y.B."/>
            <person name="Van de Peer Y."/>
            <person name="Liu Z.J."/>
        </authorList>
    </citation>
    <scope>NUCLEOTIDE SEQUENCE [LARGE SCALE GENOMIC DNA]</scope>
    <source>
        <tissue evidence="2">The whole plant</tissue>
    </source>
</reference>
<accession>A0A2I0X4R8</accession>
<gene>
    <name evidence="2" type="ORF">MA16_Dca006204</name>
</gene>